<comment type="caution">
    <text evidence="1">The sequence shown here is derived from an EMBL/GenBank/DDBJ whole genome shotgun (WGS) entry which is preliminary data.</text>
</comment>
<name>A0A0P8A680_9EURY</name>
<dbReference type="AlphaFoldDB" id="A0A0P8A680"/>
<gene>
    <name evidence="1" type="ORF">MPEBLZ_03387</name>
</gene>
<protein>
    <submittedName>
        <fullName evidence="1">Uncharacterized protein</fullName>
    </submittedName>
</protein>
<dbReference type="EMBL" id="LKCM01000268">
    <property type="protein sequence ID" value="KPQ42077.1"/>
    <property type="molecule type" value="Genomic_DNA"/>
</dbReference>
<sequence>MQIIQDGKTETQILIEEMRKHREYKPNITINAQNITDSQVAIGTDIKQIKIPRDVHLDALVNALADSILADSSLKDNHDMLIDLESMKKEMIKSKPNKDRIMGYLNDFVTVSSLVEISQEIIKYISTSRIFD</sequence>
<organism evidence="1 2">
    <name type="scientific">Candidatus Methanoperedens nitratireducens</name>
    <dbReference type="NCBI Taxonomy" id="1392998"/>
    <lineage>
        <taxon>Archaea</taxon>
        <taxon>Methanobacteriati</taxon>
        <taxon>Methanobacteriota</taxon>
        <taxon>Stenosarchaea group</taxon>
        <taxon>Methanomicrobia</taxon>
        <taxon>Methanosarcinales</taxon>
        <taxon>ANME-2 cluster</taxon>
        <taxon>Candidatus Methanoperedentaceae</taxon>
        <taxon>Candidatus Methanoperedens</taxon>
    </lineage>
</organism>
<accession>A0A0P8A680</accession>
<dbReference type="Proteomes" id="UP000050360">
    <property type="component" value="Unassembled WGS sequence"/>
</dbReference>
<evidence type="ECO:0000313" key="1">
    <source>
        <dbReference type="EMBL" id="KPQ42077.1"/>
    </source>
</evidence>
<proteinExistence type="predicted"/>
<reference evidence="1 2" key="1">
    <citation type="submission" date="2015-09" db="EMBL/GenBank/DDBJ databases">
        <title>A metagenomics-based metabolic model of nitrate-dependent anaerobic oxidation of methane by Methanoperedens-like archaea.</title>
        <authorList>
            <person name="Arshad A."/>
            <person name="Speth D.R."/>
            <person name="De Graaf R.M."/>
            <person name="Op Den Camp H.J."/>
            <person name="Jetten M.S."/>
            <person name="Welte C.U."/>
        </authorList>
    </citation>
    <scope>NUCLEOTIDE SEQUENCE [LARGE SCALE GENOMIC DNA]</scope>
</reference>
<evidence type="ECO:0000313" key="2">
    <source>
        <dbReference type="Proteomes" id="UP000050360"/>
    </source>
</evidence>